<gene>
    <name evidence="1" type="ORF">CWI76_09250</name>
</gene>
<dbReference type="EMBL" id="PIPZ01000003">
    <property type="protein sequence ID" value="RUO59209.1"/>
    <property type="molecule type" value="Genomic_DNA"/>
</dbReference>
<dbReference type="Proteomes" id="UP000288127">
    <property type="component" value="Unassembled WGS sequence"/>
</dbReference>
<sequence>MASGVHTRLVGQIGENLVAAKLGTLGYYACPYAGNVPGFDLTAVDSKTLRSFPIQVKCSTGNTLVHSQIDKWIDTKIDQTGKYSFGKLKEIEHPNMLWIIVNLPNAEIESAKYYICQHKDIQRLAVKRFMEFMERNSYRRPNGGTSTQAILTIRELEVFEDNWELLSS</sequence>
<keyword evidence="2" id="KW-1185">Reference proteome</keyword>
<proteinExistence type="predicted"/>
<evidence type="ECO:0008006" key="3">
    <source>
        <dbReference type="Google" id="ProtNLM"/>
    </source>
</evidence>
<reference evidence="2" key="1">
    <citation type="journal article" date="2018" name="Front. Microbiol.">
        <title>Genome-Based Analysis Reveals the Taxonomy and Diversity of the Family Idiomarinaceae.</title>
        <authorList>
            <person name="Liu Y."/>
            <person name="Lai Q."/>
            <person name="Shao Z."/>
        </authorList>
    </citation>
    <scope>NUCLEOTIDE SEQUENCE [LARGE SCALE GENOMIC DNA]</scope>
    <source>
        <strain evidence="2">PIM1</strain>
    </source>
</reference>
<protein>
    <recommendedName>
        <fullName evidence="3">DUF4365 domain-containing protein</fullName>
    </recommendedName>
</protein>
<dbReference type="OrthoDB" id="159933at2"/>
<evidence type="ECO:0000313" key="2">
    <source>
        <dbReference type="Proteomes" id="UP000288127"/>
    </source>
</evidence>
<organism evidence="1 2">
    <name type="scientific">Pseudidiomarina marina</name>
    <dbReference type="NCBI Taxonomy" id="502366"/>
    <lineage>
        <taxon>Bacteria</taxon>
        <taxon>Pseudomonadati</taxon>
        <taxon>Pseudomonadota</taxon>
        <taxon>Gammaproteobacteria</taxon>
        <taxon>Alteromonadales</taxon>
        <taxon>Idiomarinaceae</taxon>
        <taxon>Pseudidiomarina</taxon>
    </lineage>
</organism>
<dbReference type="AlphaFoldDB" id="A0A432YDY4"/>
<comment type="caution">
    <text evidence="1">The sequence shown here is derived from an EMBL/GenBank/DDBJ whole genome shotgun (WGS) entry which is preliminary data.</text>
</comment>
<evidence type="ECO:0000313" key="1">
    <source>
        <dbReference type="EMBL" id="RUO59209.1"/>
    </source>
</evidence>
<accession>A0A432YDY4</accession>
<dbReference type="RefSeq" id="WP_126760058.1">
    <property type="nucleotide sequence ID" value="NZ_PIPZ01000003.1"/>
</dbReference>
<name>A0A432YDY4_9GAMM</name>